<comment type="caution">
    <text evidence="5">The sequence shown here is derived from an EMBL/GenBank/DDBJ whole genome shotgun (WGS) entry which is preliminary data.</text>
</comment>
<feature type="signal peptide" evidence="3">
    <location>
        <begin position="1"/>
        <end position="19"/>
    </location>
</feature>
<evidence type="ECO:0000256" key="2">
    <source>
        <dbReference type="SAM" id="MobiDB-lite"/>
    </source>
</evidence>
<evidence type="ECO:0000256" key="3">
    <source>
        <dbReference type="SAM" id="SignalP"/>
    </source>
</evidence>
<proteinExistence type="predicted"/>
<dbReference type="Pfam" id="PF10342">
    <property type="entry name" value="Kre9_KNH"/>
    <property type="match status" value="1"/>
</dbReference>
<keyword evidence="6" id="KW-1185">Reference proteome</keyword>
<dbReference type="Proteomes" id="UP001479436">
    <property type="component" value="Unassembled WGS sequence"/>
</dbReference>
<keyword evidence="1 3" id="KW-0732">Signal</keyword>
<sequence length="251" mass="25621">MKFSLLSAMLMGLTGVAHAGIYPATPVGDTVWKVGSKVTIQWSDNKQLPPLSAIQPFEVALYTGTDQVQNKLAVVASNVAGSTTSLEYVVPNVSPYGKIYFLRFTAPNPSDPSEPFLFWTTRFTITNSDSTAPSPSGVGTGALASPTSAAQPASSSAANSTVAVPTTTQHSQATTLSSISSAISQVTSSVAPSVTPSSVGTAHSVASKPSGSLPTGEPQGSIAAAKSAATGLTTSSAYWTLLPIIGFLSMY</sequence>
<reference evidence="5 6" key="1">
    <citation type="submission" date="2023-04" db="EMBL/GenBank/DDBJ databases">
        <title>Genome of Basidiobolus ranarum AG-B5.</title>
        <authorList>
            <person name="Stajich J.E."/>
            <person name="Carter-House D."/>
            <person name="Gryganskyi A."/>
        </authorList>
    </citation>
    <scope>NUCLEOTIDE SEQUENCE [LARGE SCALE GENOMIC DNA]</scope>
    <source>
        <strain evidence="5 6">AG-B5</strain>
    </source>
</reference>
<organism evidence="5 6">
    <name type="scientific">Basidiobolus ranarum</name>
    <dbReference type="NCBI Taxonomy" id="34480"/>
    <lineage>
        <taxon>Eukaryota</taxon>
        <taxon>Fungi</taxon>
        <taxon>Fungi incertae sedis</taxon>
        <taxon>Zoopagomycota</taxon>
        <taxon>Entomophthoromycotina</taxon>
        <taxon>Basidiobolomycetes</taxon>
        <taxon>Basidiobolales</taxon>
        <taxon>Basidiobolaceae</taxon>
        <taxon>Basidiobolus</taxon>
    </lineage>
</organism>
<evidence type="ECO:0000313" key="6">
    <source>
        <dbReference type="Proteomes" id="UP001479436"/>
    </source>
</evidence>
<dbReference type="PANTHER" id="PTHR40633">
    <property type="entry name" value="MATRIX PROTEIN, PUTATIVE (AFU_ORTHOLOGUE AFUA_8G05410)-RELATED"/>
    <property type="match status" value="1"/>
</dbReference>
<dbReference type="EMBL" id="JASJQH010008053">
    <property type="protein sequence ID" value="KAK9695631.1"/>
    <property type="molecule type" value="Genomic_DNA"/>
</dbReference>
<dbReference type="PANTHER" id="PTHR40633:SF1">
    <property type="entry name" value="GPI ANCHORED SERINE-THREONINE RICH PROTEIN (AFU_ORTHOLOGUE AFUA_1G03630)"/>
    <property type="match status" value="1"/>
</dbReference>
<gene>
    <name evidence="5" type="ORF">K7432_012857</name>
</gene>
<evidence type="ECO:0000313" key="5">
    <source>
        <dbReference type="EMBL" id="KAK9695631.1"/>
    </source>
</evidence>
<feature type="compositionally biased region" description="Low complexity" evidence="2">
    <location>
        <begin position="144"/>
        <end position="166"/>
    </location>
</feature>
<feature type="chain" id="PRO_5045400188" description="Yeast cell wall synthesis Kre9/Knh1-like N-terminal domain-containing protein" evidence="3">
    <location>
        <begin position="20"/>
        <end position="251"/>
    </location>
</feature>
<dbReference type="InterPro" id="IPR018466">
    <property type="entry name" value="Kre9/Knh1-like_N"/>
</dbReference>
<protein>
    <recommendedName>
        <fullName evidence="4">Yeast cell wall synthesis Kre9/Knh1-like N-terminal domain-containing protein</fullName>
    </recommendedName>
</protein>
<evidence type="ECO:0000259" key="4">
    <source>
        <dbReference type="Pfam" id="PF10342"/>
    </source>
</evidence>
<feature type="region of interest" description="Disordered" evidence="2">
    <location>
        <begin position="194"/>
        <end position="220"/>
    </location>
</feature>
<dbReference type="InterPro" id="IPR052982">
    <property type="entry name" value="SRP1/TIP1-like"/>
</dbReference>
<feature type="domain" description="Yeast cell wall synthesis Kre9/Knh1-like N-terminal" evidence="4">
    <location>
        <begin position="26"/>
        <end position="125"/>
    </location>
</feature>
<feature type="region of interest" description="Disordered" evidence="2">
    <location>
        <begin position="129"/>
        <end position="166"/>
    </location>
</feature>
<evidence type="ECO:0000256" key="1">
    <source>
        <dbReference type="ARBA" id="ARBA00022729"/>
    </source>
</evidence>
<accession>A0ABR2VRM2</accession>
<name>A0ABR2VRM2_9FUNG</name>